<dbReference type="CDD" id="cd02219">
    <property type="entry name" value="cupin_YjlB-like"/>
    <property type="match status" value="1"/>
</dbReference>
<gene>
    <name evidence="2" type="ORF">N7469_004621</name>
</gene>
<evidence type="ECO:0000259" key="1">
    <source>
        <dbReference type="Pfam" id="PF00190"/>
    </source>
</evidence>
<comment type="caution">
    <text evidence="2">The sequence shown here is derived from an EMBL/GenBank/DDBJ whole genome shotgun (WGS) entry which is preliminary data.</text>
</comment>
<protein>
    <recommendedName>
        <fullName evidence="1">Cupin type-1 domain-containing protein</fullName>
    </recommendedName>
</protein>
<dbReference type="InterPro" id="IPR006045">
    <property type="entry name" value="Cupin_1"/>
</dbReference>
<dbReference type="PANTHER" id="PTHR36448">
    <property type="entry name" value="BLR7373 PROTEIN"/>
    <property type="match status" value="1"/>
</dbReference>
<dbReference type="GeneID" id="81382708"/>
<dbReference type="SUPFAM" id="SSF51182">
    <property type="entry name" value="RmlC-like cupins"/>
    <property type="match status" value="1"/>
</dbReference>
<dbReference type="Gene3D" id="2.60.120.10">
    <property type="entry name" value="Jelly Rolls"/>
    <property type="match status" value="1"/>
</dbReference>
<dbReference type="PANTHER" id="PTHR36448:SF3">
    <property type="entry name" value="CUPIN TYPE-2 DOMAIN-CONTAINING PROTEIN"/>
    <property type="match status" value="1"/>
</dbReference>
<keyword evidence="3" id="KW-1185">Reference proteome</keyword>
<dbReference type="RefSeq" id="XP_056502953.1">
    <property type="nucleotide sequence ID" value="XM_056643541.1"/>
</dbReference>
<name>A0A9W9P7G8_PENCI</name>
<proteinExistence type="predicted"/>
<feature type="domain" description="Cupin type-1" evidence="1">
    <location>
        <begin position="68"/>
        <end position="142"/>
    </location>
</feature>
<evidence type="ECO:0000313" key="3">
    <source>
        <dbReference type="Proteomes" id="UP001147733"/>
    </source>
</evidence>
<dbReference type="InterPro" id="IPR014710">
    <property type="entry name" value="RmlC-like_jellyroll"/>
</dbReference>
<dbReference type="AlphaFoldDB" id="A0A9W9P7G8"/>
<dbReference type="Proteomes" id="UP001147733">
    <property type="component" value="Unassembled WGS sequence"/>
</dbReference>
<organism evidence="2 3">
    <name type="scientific">Penicillium citrinum</name>
    <dbReference type="NCBI Taxonomy" id="5077"/>
    <lineage>
        <taxon>Eukaryota</taxon>
        <taxon>Fungi</taxon>
        <taxon>Dikarya</taxon>
        <taxon>Ascomycota</taxon>
        <taxon>Pezizomycotina</taxon>
        <taxon>Eurotiomycetes</taxon>
        <taxon>Eurotiomycetidae</taxon>
        <taxon>Eurotiales</taxon>
        <taxon>Aspergillaceae</taxon>
        <taxon>Penicillium</taxon>
    </lineage>
</organism>
<reference evidence="2" key="1">
    <citation type="submission" date="2022-11" db="EMBL/GenBank/DDBJ databases">
        <authorList>
            <person name="Petersen C."/>
        </authorList>
    </citation>
    <scope>NUCLEOTIDE SEQUENCE</scope>
    <source>
        <strain evidence="2">IBT 23319</strain>
    </source>
</reference>
<evidence type="ECO:0000313" key="2">
    <source>
        <dbReference type="EMBL" id="KAJ5235453.1"/>
    </source>
</evidence>
<sequence>MVIEVNEYHLFPTNLIPNSPRPLLHYRNVLAKRENTSQCDPGEVWDMFTGNEWNVHWIFRYSDTQLSHYHSKAHECMAVLSGTANIRFGVADTSADMDDNTYGSAWERGGVILEARAGDVFIIPAGVAHKTFNTKPEADFALLSPGKGHGIEASDPKKALSEVKLDGFTMMGAYNGGDWDFIARGGNYEKVWAVPKPKYDPVFGSDEQGLRRRWQGGEHEPKARL</sequence>
<dbReference type="EMBL" id="JAPQKT010000003">
    <property type="protein sequence ID" value="KAJ5235453.1"/>
    <property type="molecule type" value="Genomic_DNA"/>
</dbReference>
<dbReference type="Pfam" id="PF00190">
    <property type="entry name" value="Cupin_1"/>
    <property type="match status" value="1"/>
</dbReference>
<dbReference type="InterPro" id="IPR047121">
    <property type="entry name" value="YjiB-like"/>
</dbReference>
<dbReference type="InterPro" id="IPR011051">
    <property type="entry name" value="RmlC_Cupin_sf"/>
</dbReference>
<reference evidence="2" key="2">
    <citation type="journal article" date="2023" name="IMA Fungus">
        <title>Comparative genomic study of the Penicillium genus elucidates a diverse pangenome and 15 lateral gene transfer events.</title>
        <authorList>
            <person name="Petersen C."/>
            <person name="Sorensen T."/>
            <person name="Nielsen M.R."/>
            <person name="Sondergaard T.E."/>
            <person name="Sorensen J.L."/>
            <person name="Fitzpatrick D.A."/>
            <person name="Frisvad J.C."/>
            <person name="Nielsen K.L."/>
        </authorList>
    </citation>
    <scope>NUCLEOTIDE SEQUENCE</scope>
    <source>
        <strain evidence="2">IBT 23319</strain>
    </source>
</reference>
<accession>A0A9W9P7G8</accession>
<dbReference type="OrthoDB" id="2446447at2759"/>